<accession>A0A0D2ELX5</accession>
<dbReference type="PANTHER" id="PTHR12087:SF0">
    <property type="entry name" value="ORIGIN RECOGNITION COMPLEX SUBUNIT 4"/>
    <property type="match status" value="1"/>
</dbReference>
<dbReference type="GeneID" id="25326348"/>
<dbReference type="GO" id="GO:0005664">
    <property type="term" value="C:nuclear origin of replication recognition complex"/>
    <property type="evidence" value="ECO:0007669"/>
    <property type="project" value="TreeGrafter"/>
</dbReference>
<feature type="compositionally biased region" description="Basic and acidic residues" evidence="6">
    <location>
        <begin position="176"/>
        <end position="190"/>
    </location>
</feature>
<comment type="similarity">
    <text evidence="2">Belongs to the ORC4 family.</text>
</comment>
<evidence type="ECO:0000313" key="10">
    <source>
        <dbReference type="Proteomes" id="UP000054342"/>
    </source>
</evidence>
<dbReference type="GO" id="GO:0006270">
    <property type="term" value="P:DNA replication initiation"/>
    <property type="evidence" value="ECO:0007669"/>
    <property type="project" value="TreeGrafter"/>
</dbReference>
<dbReference type="InterPro" id="IPR041664">
    <property type="entry name" value="AAA_16"/>
</dbReference>
<dbReference type="HOGENOM" id="CLU_007115_1_1_1"/>
<dbReference type="FunFam" id="3.40.50.300:FF:001499">
    <property type="entry name" value="Origin recognition complex subunit 4, putative"/>
    <property type="match status" value="1"/>
</dbReference>
<comment type="subcellular location">
    <subcellularLocation>
        <location evidence="1">Nucleus</location>
    </subcellularLocation>
</comment>
<feature type="domain" description="Orc1-like AAA ATPase" evidence="7">
    <location>
        <begin position="355"/>
        <end position="520"/>
    </location>
</feature>
<dbReference type="InterPro" id="IPR027417">
    <property type="entry name" value="P-loop_NTPase"/>
</dbReference>
<name>A0A0D2ELX5_9EURO</name>
<dbReference type="EMBL" id="KN847319">
    <property type="protein sequence ID" value="KIW55710.1"/>
    <property type="molecule type" value="Genomic_DNA"/>
</dbReference>
<evidence type="ECO:0000256" key="3">
    <source>
        <dbReference type="ARBA" id="ARBA00022705"/>
    </source>
</evidence>
<evidence type="ECO:0000259" key="7">
    <source>
        <dbReference type="Pfam" id="PF13191"/>
    </source>
</evidence>
<evidence type="ECO:0000256" key="6">
    <source>
        <dbReference type="SAM" id="MobiDB-lite"/>
    </source>
</evidence>
<evidence type="ECO:0000256" key="1">
    <source>
        <dbReference type="ARBA" id="ARBA00004123"/>
    </source>
</evidence>
<keyword evidence="10" id="KW-1185">Reference proteome</keyword>
<sequence length="809" mass="88246">MEDFDPSPRASKRRRTGTYATRRTTLDTLDSIIPAGQSSDKDTPADKESKTAGNGVDHAEAGLAEQATDTPETGETISRRSSTRRRKPSARVAEAEQDVTPIAAQKLKRKDMNTGKGGAGRGSTKLASKEGATREGQDDQDDAEPQPRSSGRTRKVPRRFSPDVHPRSHGQVGKEPAQKTAEKIKLREPTGEDLASAAQAPRPKGILTPSRHGREKSSGPRKSVVFDANELQIEEKLGFKDIDNSSNLKDTKNSRRAPKSAVPNQSEISTRHKNVAAGGEPLLDDIDDDSDEPDLEIAPNVDEILSLTTNTTTYVNGDRQSPIYEQEDEHITKIKVEILGRMTNRTISPISHLRSQYSTLHSLLSATIAAGESNSLLLLGSRGSGKSLLISHALSDLTRSYGDDFHVVRLNGFFQTDDKVALREIWRQLGREMAVSEDETGEISSYADTMASLLSLLSHPEELPEPDANAMLLDTPENRAAKSVIFIMDEFDLFTTHPRQTLLYNLFDIAQAKKAPIAVIGCSTRMDVVDCLEKRVKSRFSHRWLHVPCAKTLPAFEETIASILLMPVDVKEALGVGKNELEWSEKWNGAVKTQLLPSTMVQTLLKKTFYSTKSIPDVLAALYNPIAELFLSSDSDNNQQNAAPATLPLSLSPMSAPSLLSLLPQLPTLHLSLLIAAARLETIHNFMAVNVALAYSHYVELLTRAKLQRSSMSSLTNGGALIGAGLRQWSKSTAKGAWEELAQWEVIVPASGVGVGATGKVSDEWLSGDGVGTRMFKVDVTLDEMAWVVKEKLGGIGAGELLVKWCNDV</sequence>
<feature type="compositionally biased region" description="Basic and acidic residues" evidence="6">
    <location>
        <begin position="243"/>
        <end position="253"/>
    </location>
</feature>
<feature type="region of interest" description="Disordered" evidence="6">
    <location>
        <begin position="243"/>
        <end position="281"/>
    </location>
</feature>
<dbReference type="InterPro" id="IPR032705">
    <property type="entry name" value="ORC4_C"/>
</dbReference>
<dbReference type="GO" id="GO:0003688">
    <property type="term" value="F:DNA replication origin binding"/>
    <property type="evidence" value="ECO:0007669"/>
    <property type="project" value="TreeGrafter"/>
</dbReference>
<dbReference type="OrthoDB" id="343623at2759"/>
<gene>
    <name evidence="9" type="ORF">PV05_04440</name>
</gene>
<dbReference type="Pfam" id="PF14629">
    <property type="entry name" value="ORC4_C"/>
    <property type="match status" value="1"/>
</dbReference>
<proteinExistence type="inferred from homology"/>
<evidence type="ECO:0000256" key="5">
    <source>
        <dbReference type="ARBA" id="ARBA00023242"/>
    </source>
</evidence>
<keyword evidence="3" id="KW-0235">DNA replication</keyword>
<protein>
    <submittedName>
        <fullName evidence="9">Uncharacterized protein</fullName>
    </submittedName>
</protein>
<evidence type="ECO:0000259" key="8">
    <source>
        <dbReference type="Pfam" id="PF14629"/>
    </source>
</evidence>
<dbReference type="Pfam" id="PF13191">
    <property type="entry name" value="AAA_16"/>
    <property type="match status" value="1"/>
</dbReference>
<dbReference type="SUPFAM" id="SSF52540">
    <property type="entry name" value="P-loop containing nucleoside triphosphate hydrolases"/>
    <property type="match status" value="1"/>
</dbReference>
<dbReference type="PANTHER" id="PTHR12087">
    <property type="entry name" value="ORIGIN RECOGNITION COMPLEX SUBUNIT 4"/>
    <property type="match status" value="1"/>
</dbReference>
<feature type="compositionally biased region" description="Basic and acidic residues" evidence="6">
    <location>
        <begin position="127"/>
        <end position="137"/>
    </location>
</feature>
<organism evidence="9 10">
    <name type="scientific">Exophiala xenobiotica</name>
    <dbReference type="NCBI Taxonomy" id="348802"/>
    <lineage>
        <taxon>Eukaryota</taxon>
        <taxon>Fungi</taxon>
        <taxon>Dikarya</taxon>
        <taxon>Ascomycota</taxon>
        <taxon>Pezizomycotina</taxon>
        <taxon>Eurotiomycetes</taxon>
        <taxon>Chaetothyriomycetidae</taxon>
        <taxon>Chaetothyriales</taxon>
        <taxon>Herpotrichiellaceae</taxon>
        <taxon>Exophiala</taxon>
    </lineage>
</organism>
<dbReference type="Proteomes" id="UP000054342">
    <property type="component" value="Unassembled WGS sequence"/>
</dbReference>
<dbReference type="AlphaFoldDB" id="A0A0D2ELX5"/>
<dbReference type="RefSeq" id="XP_013316294.1">
    <property type="nucleotide sequence ID" value="XM_013460840.1"/>
</dbReference>
<dbReference type="InterPro" id="IPR016527">
    <property type="entry name" value="ORC4"/>
</dbReference>
<reference evidence="9 10" key="1">
    <citation type="submission" date="2015-01" db="EMBL/GenBank/DDBJ databases">
        <title>The Genome Sequence of Exophiala xenobiotica CBS118157.</title>
        <authorList>
            <consortium name="The Broad Institute Genomics Platform"/>
            <person name="Cuomo C."/>
            <person name="de Hoog S."/>
            <person name="Gorbushina A."/>
            <person name="Stielow B."/>
            <person name="Teixiera M."/>
            <person name="Abouelleil A."/>
            <person name="Chapman S.B."/>
            <person name="Priest M."/>
            <person name="Young S.K."/>
            <person name="Wortman J."/>
            <person name="Nusbaum C."/>
            <person name="Birren B."/>
        </authorList>
    </citation>
    <scope>NUCLEOTIDE SEQUENCE [LARGE SCALE GENOMIC DNA]</scope>
    <source>
        <strain evidence="9 10">CBS 118157</strain>
    </source>
</reference>
<evidence type="ECO:0000256" key="2">
    <source>
        <dbReference type="ARBA" id="ARBA00005334"/>
    </source>
</evidence>
<feature type="domain" description="Origin recognition complex subunit 4 C-terminal" evidence="8">
    <location>
        <begin position="563"/>
        <end position="789"/>
    </location>
</feature>
<keyword evidence="5" id="KW-0539">Nucleus</keyword>
<feature type="compositionally biased region" description="Basic and acidic residues" evidence="6">
    <location>
        <begin position="39"/>
        <end position="50"/>
    </location>
</feature>
<dbReference type="Gene3D" id="3.40.50.300">
    <property type="entry name" value="P-loop containing nucleotide triphosphate hydrolases"/>
    <property type="match status" value="1"/>
</dbReference>
<feature type="region of interest" description="Disordered" evidence="6">
    <location>
        <begin position="1"/>
        <end position="227"/>
    </location>
</feature>
<evidence type="ECO:0000313" key="9">
    <source>
        <dbReference type="EMBL" id="KIW55710.1"/>
    </source>
</evidence>
<dbReference type="STRING" id="348802.A0A0D2ELX5"/>
<keyword evidence="4" id="KW-0238">DNA-binding</keyword>
<evidence type="ECO:0000256" key="4">
    <source>
        <dbReference type="ARBA" id="ARBA00023125"/>
    </source>
</evidence>
<feature type="compositionally biased region" description="Polar residues" evidence="6">
    <location>
        <begin position="67"/>
        <end position="76"/>
    </location>
</feature>